<feature type="compositionally biased region" description="Basic and acidic residues" evidence="1">
    <location>
        <begin position="49"/>
        <end position="59"/>
    </location>
</feature>
<dbReference type="EMBL" id="BKCJ011865921">
    <property type="protein sequence ID" value="GFD59511.1"/>
    <property type="molecule type" value="Genomic_DNA"/>
</dbReference>
<evidence type="ECO:0000313" key="2">
    <source>
        <dbReference type="EMBL" id="GFD59511.1"/>
    </source>
</evidence>
<feature type="compositionally biased region" description="Basic and acidic residues" evidence="1">
    <location>
        <begin position="1"/>
        <end position="18"/>
    </location>
</feature>
<reference evidence="2" key="1">
    <citation type="journal article" date="2019" name="Sci. Rep.">
        <title>Draft genome of Tanacetum cinerariifolium, the natural source of mosquito coil.</title>
        <authorList>
            <person name="Yamashiro T."/>
            <person name="Shiraishi A."/>
            <person name="Satake H."/>
            <person name="Nakayama K."/>
        </authorList>
    </citation>
    <scope>NUCLEOTIDE SEQUENCE</scope>
</reference>
<feature type="region of interest" description="Disordered" evidence="1">
    <location>
        <begin position="1"/>
        <end position="82"/>
    </location>
</feature>
<dbReference type="AlphaFoldDB" id="A0A699XRG2"/>
<gene>
    <name evidence="2" type="ORF">Tci_931480</name>
</gene>
<sequence>DVCDHRPDDREDHDDRNACRATTHEPGQGFWRNTVRRAAGCAQAQAVDDDAHGQGHDEGGDLEDADPQTVQHPDTRTGRKHG</sequence>
<organism evidence="2">
    <name type="scientific">Tanacetum cinerariifolium</name>
    <name type="common">Dalmatian daisy</name>
    <name type="synonym">Chrysanthemum cinerariifolium</name>
    <dbReference type="NCBI Taxonomy" id="118510"/>
    <lineage>
        <taxon>Eukaryota</taxon>
        <taxon>Viridiplantae</taxon>
        <taxon>Streptophyta</taxon>
        <taxon>Embryophyta</taxon>
        <taxon>Tracheophyta</taxon>
        <taxon>Spermatophyta</taxon>
        <taxon>Magnoliopsida</taxon>
        <taxon>eudicotyledons</taxon>
        <taxon>Gunneridae</taxon>
        <taxon>Pentapetalae</taxon>
        <taxon>asterids</taxon>
        <taxon>campanulids</taxon>
        <taxon>Asterales</taxon>
        <taxon>Asteraceae</taxon>
        <taxon>Asteroideae</taxon>
        <taxon>Anthemideae</taxon>
        <taxon>Anthemidinae</taxon>
        <taxon>Tanacetum</taxon>
    </lineage>
</organism>
<protein>
    <submittedName>
        <fullName evidence="2">Uncharacterized protein</fullName>
    </submittedName>
</protein>
<comment type="caution">
    <text evidence="2">The sequence shown here is derived from an EMBL/GenBank/DDBJ whole genome shotgun (WGS) entry which is preliminary data.</text>
</comment>
<feature type="non-terminal residue" evidence="2">
    <location>
        <position position="82"/>
    </location>
</feature>
<feature type="non-terminal residue" evidence="2">
    <location>
        <position position="1"/>
    </location>
</feature>
<evidence type="ECO:0000256" key="1">
    <source>
        <dbReference type="SAM" id="MobiDB-lite"/>
    </source>
</evidence>
<accession>A0A699XRG2</accession>
<name>A0A699XRG2_TANCI</name>
<feature type="compositionally biased region" description="Basic and acidic residues" evidence="1">
    <location>
        <begin position="73"/>
        <end position="82"/>
    </location>
</feature>
<proteinExistence type="predicted"/>